<dbReference type="PROSITE" id="PS51725">
    <property type="entry name" value="ABM"/>
    <property type="match status" value="1"/>
</dbReference>
<feature type="domain" description="ABM" evidence="2">
    <location>
        <begin position="23"/>
        <end position="112"/>
    </location>
</feature>
<sequence>PPPPHTRRSKPMSASPAEPKGEIVLTATITGKPGAGDEIEVRFTKLLAHVKQNEPGTLEYSIARNGSTDVFVSWERFKDMEALQAHSQNPLLAELKASGLMEKVRARAQRAFTWCGVMTDVFEIRSPQQSCSINPFSRRCSSSAIGHMSILAYAVTIQFVMRCDIS</sequence>
<dbReference type="PANTHER" id="PTHR40624:SF1">
    <property type="entry name" value="BIOSYNTHESIS MONOOXYGENASE, PUTATIVE (AFU_ORTHOLOGUE AFUA_1G12025)-RELATED"/>
    <property type="match status" value="1"/>
</dbReference>
<dbReference type="AlphaFoldDB" id="A0AAD2K956"/>
<keyword evidence="4" id="KW-1185">Reference proteome</keyword>
<dbReference type="InterPro" id="IPR007138">
    <property type="entry name" value="ABM_dom"/>
</dbReference>
<reference evidence="3" key="1">
    <citation type="submission" date="2023-11" db="EMBL/GenBank/DDBJ databases">
        <authorList>
            <person name="De Vega J J."/>
            <person name="De Vega J J."/>
        </authorList>
    </citation>
    <scope>NUCLEOTIDE SEQUENCE</scope>
</reference>
<name>A0AAD2K956_9AGAR</name>
<comment type="caution">
    <text evidence="3">The sequence shown here is derived from an EMBL/GenBank/DDBJ whole genome shotgun (WGS) entry which is preliminary data.</text>
</comment>
<protein>
    <recommendedName>
        <fullName evidence="2">ABM domain-containing protein</fullName>
    </recommendedName>
</protein>
<dbReference type="InterPro" id="IPR011008">
    <property type="entry name" value="Dimeric_a/b-barrel"/>
</dbReference>
<evidence type="ECO:0000313" key="4">
    <source>
        <dbReference type="Proteomes" id="UP001295794"/>
    </source>
</evidence>
<dbReference type="EMBL" id="CAVNYO010000480">
    <property type="protein sequence ID" value="CAK5284531.1"/>
    <property type="molecule type" value="Genomic_DNA"/>
</dbReference>
<proteinExistence type="predicted"/>
<dbReference type="Proteomes" id="UP001295794">
    <property type="component" value="Unassembled WGS sequence"/>
</dbReference>
<gene>
    <name evidence="3" type="ORF">MYCIT1_LOCUS37828</name>
</gene>
<feature type="non-terminal residue" evidence="3">
    <location>
        <position position="1"/>
    </location>
</feature>
<feature type="compositionally biased region" description="Basic residues" evidence="1">
    <location>
        <begin position="1"/>
        <end position="10"/>
    </location>
</feature>
<dbReference type="SUPFAM" id="SSF54909">
    <property type="entry name" value="Dimeric alpha+beta barrel"/>
    <property type="match status" value="1"/>
</dbReference>
<dbReference type="PANTHER" id="PTHR40624">
    <property type="entry name" value="BIOSYNTHESIS MONOOXYGENASE, PUTATIVE (AFU_ORTHOLOGUE AFUA_1G12025)-RELATED"/>
    <property type="match status" value="1"/>
</dbReference>
<evidence type="ECO:0000256" key="1">
    <source>
        <dbReference type="SAM" id="MobiDB-lite"/>
    </source>
</evidence>
<evidence type="ECO:0000259" key="2">
    <source>
        <dbReference type="PROSITE" id="PS51725"/>
    </source>
</evidence>
<organism evidence="3 4">
    <name type="scientific">Mycena citricolor</name>
    <dbReference type="NCBI Taxonomy" id="2018698"/>
    <lineage>
        <taxon>Eukaryota</taxon>
        <taxon>Fungi</taxon>
        <taxon>Dikarya</taxon>
        <taxon>Basidiomycota</taxon>
        <taxon>Agaricomycotina</taxon>
        <taxon>Agaricomycetes</taxon>
        <taxon>Agaricomycetidae</taxon>
        <taxon>Agaricales</taxon>
        <taxon>Marasmiineae</taxon>
        <taxon>Mycenaceae</taxon>
        <taxon>Mycena</taxon>
    </lineage>
</organism>
<evidence type="ECO:0000313" key="3">
    <source>
        <dbReference type="EMBL" id="CAK5284531.1"/>
    </source>
</evidence>
<dbReference type="Gene3D" id="3.30.70.100">
    <property type="match status" value="1"/>
</dbReference>
<feature type="region of interest" description="Disordered" evidence="1">
    <location>
        <begin position="1"/>
        <end position="20"/>
    </location>
</feature>
<accession>A0AAD2K956</accession>
<dbReference type="Pfam" id="PF03992">
    <property type="entry name" value="ABM"/>
    <property type="match status" value="1"/>
</dbReference>